<comment type="caution">
    <text evidence="1">The sequence shown here is derived from an EMBL/GenBank/DDBJ whole genome shotgun (WGS) entry which is preliminary data.</text>
</comment>
<organism evidence="1 2">
    <name type="scientific">Rhynchophorus ferrugineus</name>
    <name type="common">Red palm weevil</name>
    <name type="synonym">Curculio ferrugineus</name>
    <dbReference type="NCBI Taxonomy" id="354439"/>
    <lineage>
        <taxon>Eukaryota</taxon>
        <taxon>Metazoa</taxon>
        <taxon>Ecdysozoa</taxon>
        <taxon>Arthropoda</taxon>
        <taxon>Hexapoda</taxon>
        <taxon>Insecta</taxon>
        <taxon>Pterygota</taxon>
        <taxon>Neoptera</taxon>
        <taxon>Endopterygota</taxon>
        <taxon>Coleoptera</taxon>
        <taxon>Polyphaga</taxon>
        <taxon>Cucujiformia</taxon>
        <taxon>Curculionidae</taxon>
        <taxon>Dryophthorinae</taxon>
        <taxon>Rhynchophorus</taxon>
    </lineage>
</organism>
<evidence type="ECO:0000313" key="1">
    <source>
        <dbReference type="EMBL" id="KAF7275895.1"/>
    </source>
</evidence>
<keyword evidence="2" id="KW-1185">Reference proteome</keyword>
<protein>
    <submittedName>
        <fullName evidence="1">Uncharacterized protein</fullName>
    </submittedName>
</protein>
<reference evidence="1" key="1">
    <citation type="submission" date="2020-08" db="EMBL/GenBank/DDBJ databases">
        <title>Genome sequencing and assembly of the red palm weevil Rhynchophorus ferrugineus.</title>
        <authorList>
            <person name="Dias G.B."/>
            <person name="Bergman C.M."/>
            <person name="Manee M."/>
        </authorList>
    </citation>
    <scope>NUCLEOTIDE SEQUENCE</scope>
    <source>
        <strain evidence="1">AA-2017</strain>
        <tissue evidence="1">Whole larva</tissue>
    </source>
</reference>
<dbReference type="EMBL" id="JAACXV010008831">
    <property type="protein sequence ID" value="KAF7275895.1"/>
    <property type="molecule type" value="Genomic_DNA"/>
</dbReference>
<evidence type="ECO:0000313" key="2">
    <source>
        <dbReference type="Proteomes" id="UP000625711"/>
    </source>
</evidence>
<name>A0A834MDH3_RHYFE</name>
<proteinExistence type="predicted"/>
<accession>A0A834MDH3</accession>
<gene>
    <name evidence="1" type="ORF">GWI33_011165</name>
</gene>
<dbReference type="Proteomes" id="UP000625711">
    <property type="component" value="Unassembled WGS sequence"/>
</dbReference>
<feature type="non-terminal residue" evidence="1">
    <location>
        <position position="1"/>
    </location>
</feature>
<sequence>QLDLVARTTTGGTQNGVEKNWAKRADEMRKNAAKGQKGSMGYCKRGPGLAKIKEGSINEVEE</sequence>
<dbReference type="AlphaFoldDB" id="A0A834MDH3"/>